<dbReference type="InterPro" id="IPR008366">
    <property type="entry name" value="NFAT"/>
</dbReference>
<proteinExistence type="predicted"/>
<name>A0A060Z5T1_ONCMY</name>
<evidence type="ECO:0000259" key="2">
    <source>
        <dbReference type="PROSITE" id="PS50254"/>
    </source>
</evidence>
<dbReference type="AlphaFoldDB" id="A0A060Z5T1"/>
<keyword evidence="1" id="KW-0732">Signal</keyword>
<feature type="chain" id="PRO_5001596860" description="RHD domain-containing protein" evidence="1">
    <location>
        <begin position="19"/>
        <end position="157"/>
    </location>
</feature>
<dbReference type="GO" id="GO:0000978">
    <property type="term" value="F:RNA polymerase II cis-regulatory region sequence-specific DNA binding"/>
    <property type="evidence" value="ECO:0007669"/>
    <property type="project" value="TreeGrafter"/>
</dbReference>
<reference evidence="3" key="2">
    <citation type="submission" date="2014-03" db="EMBL/GenBank/DDBJ databases">
        <authorList>
            <person name="Genoscope - CEA"/>
        </authorList>
    </citation>
    <scope>NUCLEOTIDE SEQUENCE</scope>
</reference>
<dbReference type="PANTHER" id="PTHR12533">
    <property type="entry name" value="NFAT"/>
    <property type="match status" value="1"/>
</dbReference>
<feature type="domain" description="RHD" evidence="2">
    <location>
        <begin position="12"/>
        <end position="142"/>
    </location>
</feature>
<dbReference type="InterPro" id="IPR008967">
    <property type="entry name" value="p53-like_TF_DNA-bd_sf"/>
</dbReference>
<dbReference type="GO" id="GO:0033173">
    <property type="term" value="P:calcineurin-NFAT signaling cascade"/>
    <property type="evidence" value="ECO:0007669"/>
    <property type="project" value="TreeGrafter"/>
</dbReference>
<dbReference type="InterPro" id="IPR037059">
    <property type="entry name" value="RHD_DNA_bind_dom_sf"/>
</dbReference>
<feature type="signal peptide" evidence="1">
    <location>
        <begin position="1"/>
        <end position="18"/>
    </location>
</feature>
<dbReference type="PANTHER" id="PTHR12533:SF4">
    <property type="entry name" value="NUCLEAR FACTOR OF ACTIVATED T-CELLS, CYTOPLASMIC 2"/>
    <property type="match status" value="1"/>
</dbReference>
<dbReference type="EMBL" id="FR945847">
    <property type="protein sequence ID" value="CDQ99361.1"/>
    <property type="molecule type" value="Genomic_DNA"/>
</dbReference>
<evidence type="ECO:0000256" key="1">
    <source>
        <dbReference type="SAM" id="SignalP"/>
    </source>
</evidence>
<dbReference type="GO" id="GO:0005667">
    <property type="term" value="C:transcription regulator complex"/>
    <property type="evidence" value="ECO:0007669"/>
    <property type="project" value="TreeGrafter"/>
</dbReference>
<dbReference type="PROSITE" id="PS50254">
    <property type="entry name" value="REL_2"/>
    <property type="match status" value="1"/>
</dbReference>
<dbReference type="GO" id="GO:0000981">
    <property type="term" value="F:DNA-binding transcription factor activity, RNA polymerase II-specific"/>
    <property type="evidence" value="ECO:0007669"/>
    <property type="project" value="TreeGrafter"/>
</dbReference>
<dbReference type="Pfam" id="PF00554">
    <property type="entry name" value="RHD_DNA_bind"/>
    <property type="match status" value="1"/>
</dbReference>
<dbReference type="STRING" id="8022.A0A060Z5T1"/>
<dbReference type="InterPro" id="IPR011539">
    <property type="entry name" value="RHD_DNA_bind_dom"/>
</dbReference>
<dbReference type="Gene3D" id="2.60.40.340">
    <property type="entry name" value="Rel homology domain (RHD), DNA-binding domain"/>
    <property type="match status" value="1"/>
</dbReference>
<dbReference type="PaxDb" id="8022-A0A060Z5T1"/>
<gene>
    <name evidence="3" type="ORF">GSONMT00015871001</name>
</gene>
<evidence type="ECO:0000313" key="3">
    <source>
        <dbReference type="EMBL" id="CDQ99361.1"/>
    </source>
</evidence>
<organism evidence="3 4">
    <name type="scientific">Oncorhynchus mykiss</name>
    <name type="common">Rainbow trout</name>
    <name type="synonym">Salmo gairdneri</name>
    <dbReference type="NCBI Taxonomy" id="8022"/>
    <lineage>
        <taxon>Eukaryota</taxon>
        <taxon>Metazoa</taxon>
        <taxon>Chordata</taxon>
        <taxon>Craniata</taxon>
        <taxon>Vertebrata</taxon>
        <taxon>Euteleostomi</taxon>
        <taxon>Actinopterygii</taxon>
        <taxon>Neopterygii</taxon>
        <taxon>Teleostei</taxon>
        <taxon>Protacanthopterygii</taxon>
        <taxon>Salmoniformes</taxon>
        <taxon>Salmonidae</taxon>
        <taxon>Salmoninae</taxon>
        <taxon>Oncorhynchus</taxon>
    </lineage>
</organism>
<dbReference type="Proteomes" id="UP000193380">
    <property type="component" value="Unassembled WGS sequence"/>
</dbReference>
<dbReference type="SUPFAM" id="SSF49417">
    <property type="entry name" value="p53-like transcription factors"/>
    <property type="match status" value="1"/>
</dbReference>
<evidence type="ECO:0000313" key="4">
    <source>
        <dbReference type="Proteomes" id="UP000193380"/>
    </source>
</evidence>
<accession>A0A060Z5T1</accession>
<reference evidence="3" key="1">
    <citation type="journal article" date="2014" name="Nat. Commun.">
        <title>The rainbow trout genome provides novel insights into evolution after whole-genome duplication in vertebrates.</title>
        <authorList>
            <person name="Berthelot C."/>
            <person name="Brunet F."/>
            <person name="Chalopin D."/>
            <person name="Juanchich A."/>
            <person name="Bernard M."/>
            <person name="Noel B."/>
            <person name="Bento P."/>
            <person name="Da Silva C."/>
            <person name="Labadie K."/>
            <person name="Alberti A."/>
            <person name="Aury J.M."/>
            <person name="Louis A."/>
            <person name="Dehais P."/>
            <person name="Bardou P."/>
            <person name="Montfort J."/>
            <person name="Klopp C."/>
            <person name="Cabau C."/>
            <person name="Gaspin C."/>
            <person name="Thorgaard G.H."/>
            <person name="Boussaha M."/>
            <person name="Quillet E."/>
            <person name="Guyomard R."/>
            <person name="Galiana D."/>
            <person name="Bobe J."/>
            <person name="Volff J.N."/>
            <person name="Genet C."/>
            <person name="Wincker P."/>
            <person name="Jaillon O."/>
            <person name="Roest Crollius H."/>
            <person name="Guiguen Y."/>
        </authorList>
    </citation>
    <scope>NUCLEOTIDE SEQUENCE [LARGE SCALE GENOMIC DNA]</scope>
</reference>
<protein>
    <recommendedName>
        <fullName evidence="2">RHD domain-containing protein</fullName>
    </recommendedName>
</protein>
<sequence>MFYWSFLWCFFQLHGYRGKEPLGLQIFIGTADDRILKPHAFYQVHRITGKTVTTTSYEKIINSTKVLEIPLEPKNNMKAIIDCAGILKLRNADIELRKGETDIGRKNTRVRLVFRVHIPQPNGQPISLQVSSHPIECCKYYKSNKKKKVYIQCVQMA</sequence>